<dbReference type="OrthoDB" id="9806692at2"/>
<name>D6YSJ0_WADCW</name>
<dbReference type="GO" id="GO:0009036">
    <property type="term" value="F:type II site-specific deoxyribonuclease activity"/>
    <property type="evidence" value="ECO:0007669"/>
    <property type="project" value="UniProtKB-EC"/>
</dbReference>
<keyword evidence="1" id="KW-0378">Hydrolase</keyword>
<gene>
    <name evidence="1" type="ordered locus">wcw_1691</name>
</gene>
<dbReference type="HOGENOM" id="CLU_090665_0_0_0"/>
<dbReference type="KEGG" id="wch:wcw_1691"/>
<proteinExistence type="predicted"/>
<reference evidence="1 2" key="1">
    <citation type="journal article" date="2010" name="PLoS ONE">
        <title>The Waddlia genome: a window into chlamydial biology.</title>
        <authorList>
            <person name="Bertelli C."/>
            <person name="Collyn F."/>
            <person name="Croxatto A."/>
            <person name="Ruckert C."/>
            <person name="Polkinghorne A."/>
            <person name="Kebbi-Beghdadi C."/>
            <person name="Goesmann A."/>
            <person name="Vaughan L."/>
            <person name="Greub G."/>
        </authorList>
    </citation>
    <scope>NUCLEOTIDE SEQUENCE [LARGE SCALE GENOMIC DNA]</scope>
    <source>
        <strain evidence="2">ATCC VR-1470 / WSU 86-1044</strain>
    </source>
</reference>
<accession>D6YSJ0</accession>
<dbReference type="AlphaFoldDB" id="D6YSJ0"/>
<dbReference type="GO" id="GO:0003677">
    <property type="term" value="F:DNA binding"/>
    <property type="evidence" value="ECO:0007669"/>
    <property type="project" value="InterPro"/>
</dbReference>
<dbReference type="GO" id="GO:0009307">
    <property type="term" value="P:DNA restriction-modification system"/>
    <property type="evidence" value="ECO:0007669"/>
    <property type="project" value="InterPro"/>
</dbReference>
<dbReference type="InterPro" id="IPR019057">
    <property type="entry name" value="Restrct_endonuc_II_Eco47II"/>
</dbReference>
<evidence type="ECO:0000313" key="2">
    <source>
        <dbReference type="Proteomes" id="UP000001505"/>
    </source>
</evidence>
<dbReference type="REBASE" id="26471">
    <property type="entry name" value="WchWSUORF1690P"/>
</dbReference>
<dbReference type="EMBL" id="CP001928">
    <property type="protein sequence ID" value="ADI39035.1"/>
    <property type="molecule type" value="Genomic_DNA"/>
</dbReference>
<sequence>MQYGLGFIRDSDLYDHVKKTVLNYRFDIDLKSFNKSLVDPIKLTFDSKIYQRSIESVVEDEVFRQLDKSNTNQIGYFHQNIFKYLHQGWKVPEKGFDVINEEKKVFVEMKNKHNTMNSSSAKSTYIRMQNKILSCPDSVCYLVEVIAKESQDIVWKISNDGSILSDPRIRRMSIDKFYGLVTNDPQSFKNLCSVLPSVLDDVVCEVKERSLNNTVMEELKAVDHDILKSLYMLSFKKYEGFDEFSL</sequence>
<keyword evidence="2" id="KW-1185">Reference proteome</keyword>
<protein>
    <submittedName>
        <fullName evidence="1">Type II site-specific deoxyribonuclease</fullName>
        <ecNumber evidence="1">3.1.21.4</ecNumber>
    </submittedName>
</protein>
<evidence type="ECO:0000313" key="1">
    <source>
        <dbReference type="EMBL" id="ADI39035.1"/>
    </source>
</evidence>
<dbReference type="STRING" id="716544.wcw_1691"/>
<dbReference type="EC" id="3.1.21.4" evidence="1"/>
<organism evidence="1 2">
    <name type="scientific">Waddlia chondrophila (strain ATCC VR-1470 / WSU 86-1044)</name>
    <dbReference type="NCBI Taxonomy" id="716544"/>
    <lineage>
        <taxon>Bacteria</taxon>
        <taxon>Pseudomonadati</taxon>
        <taxon>Chlamydiota</taxon>
        <taxon>Chlamydiia</taxon>
        <taxon>Parachlamydiales</taxon>
        <taxon>Waddliaceae</taxon>
        <taxon>Waddlia</taxon>
    </lineage>
</organism>
<dbReference type="Pfam" id="PF09553">
    <property type="entry name" value="RE_Eco47II"/>
    <property type="match status" value="1"/>
</dbReference>
<dbReference type="RefSeq" id="WP_013182740.1">
    <property type="nucleotide sequence ID" value="NC_014225.1"/>
</dbReference>
<dbReference type="eggNOG" id="ENOG502Z7MS">
    <property type="taxonomic scope" value="Bacteria"/>
</dbReference>
<dbReference type="Proteomes" id="UP000001505">
    <property type="component" value="Chromosome"/>
</dbReference>